<reference evidence="2 3" key="1">
    <citation type="submission" date="2020-05" db="EMBL/GenBank/DDBJ databases">
        <title>Complete closed genome sequence of Defluviicoccus vanus.</title>
        <authorList>
            <person name="Bessarab I."/>
            <person name="Arumugam K."/>
            <person name="Maszenan A.M."/>
            <person name="Seviour R.J."/>
            <person name="Williams R.B."/>
        </authorList>
    </citation>
    <scope>NUCLEOTIDE SEQUENCE [LARGE SCALE GENOMIC DNA]</scope>
    <source>
        <strain evidence="2 3">Ben 114</strain>
    </source>
</reference>
<feature type="signal peptide" evidence="1">
    <location>
        <begin position="1"/>
        <end position="25"/>
    </location>
</feature>
<gene>
    <name evidence="2" type="ORF">HQ394_01645</name>
</gene>
<accession>A0A7H1MXW6</accession>
<evidence type="ECO:0000313" key="2">
    <source>
        <dbReference type="EMBL" id="QNT68302.1"/>
    </source>
</evidence>
<organism evidence="2 3">
    <name type="scientific">Defluviicoccus vanus</name>
    <dbReference type="NCBI Taxonomy" id="111831"/>
    <lineage>
        <taxon>Bacteria</taxon>
        <taxon>Pseudomonadati</taxon>
        <taxon>Pseudomonadota</taxon>
        <taxon>Alphaproteobacteria</taxon>
        <taxon>Rhodospirillales</taxon>
        <taxon>Rhodospirillaceae</taxon>
        <taxon>Defluviicoccus</taxon>
    </lineage>
</organism>
<dbReference type="Proteomes" id="UP000516369">
    <property type="component" value="Chromosome"/>
</dbReference>
<proteinExistence type="predicted"/>
<evidence type="ECO:0008006" key="4">
    <source>
        <dbReference type="Google" id="ProtNLM"/>
    </source>
</evidence>
<feature type="chain" id="PRO_5028953879" description="Lipoprotein" evidence="1">
    <location>
        <begin position="26"/>
        <end position="126"/>
    </location>
</feature>
<dbReference type="EMBL" id="CP053923">
    <property type="protein sequence ID" value="QNT68302.1"/>
    <property type="molecule type" value="Genomic_DNA"/>
</dbReference>
<keyword evidence="3" id="KW-1185">Reference proteome</keyword>
<protein>
    <recommendedName>
        <fullName evidence="4">Lipoprotein</fullName>
    </recommendedName>
</protein>
<dbReference type="KEGG" id="dvn:HQ394_01645"/>
<name>A0A7H1MXW6_9PROT</name>
<keyword evidence="1" id="KW-0732">Signal</keyword>
<evidence type="ECO:0000313" key="3">
    <source>
        <dbReference type="Proteomes" id="UP000516369"/>
    </source>
</evidence>
<evidence type="ECO:0000256" key="1">
    <source>
        <dbReference type="SAM" id="SignalP"/>
    </source>
</evidence>
<sequence length="126" mass="13551">MTIAACFRRALLPPLVVLSILAGCASPASQTREAKEPPLSPLSQFTCRRTVQAFLAPAGLTLEQLQDTTVHNEMLAGGDQVAYYRVTTRPQGCSSGALKLVILADCSIDSWQTTPPCRLPALELPR</sequence>
<dbReference type="AlphaFoldDB" id="A0A7H1MXW6"/>
<dbReference type="RefSeq" id="WP_190261745.1">
    <property type="nucleotide sequence ID" value="NZ_CP053923.1"/>
</dbReference>